<gene>
    <name evidence="3" type="ORF">QVD17_02050</name>
</gene>
<dbReference type="PANTHER" id="PTHR47587">
    <property type="entry name" value="OS05G0103500 PROTEIN"/>
    <property type="match status" value="1"/>
</dbReference>
<reference evidence="3" key="1">
    <citation type="journal article" date="2023" name="bioRxiv">
        <title>Improved chromosome-level genome assembly for marigold (Tagetes erecta).</title>
        <authorList>
            <person name="Jiang F."/>
            <person name="Yuan L."/>
            <person name="Wang S."/>
            <person name="Wang H."/>
            <person name="Xu D."/>
            <person name="Wang A."/>
            <person name="Fan W."/>
        </authorList>
    </citation>
    <scope>NUCLEOTIDE SEQUENCE</scope>
    <source>
        <strain evidence="3">WSJ</strain>
        <tissue evidence="3">Leaf</tissue>
    </source>
</reference>
<proteinExistence type="predicted"/>
<feature type="compositionally biased region" description="Basic residues" evidence="2">
    <location>
        <begin position="121"/>
        <end position="134"/>
    </location>
</feature>
<evidence type="ECO:0000256" key="2">
    <source>
        <dbReference type="SAM" id="MobiDB-lite"/>
    </source>
</evidence>
<name>A0AAD8LBW2_TARER</name>
<protein>
    <submittedName>
        <fullName evidence="3">Uncharacterized protein</fullName>
    </submittedName>
</protein>
<keyword evidence="4" id="KW-1185">Reference proteome</keyword>
<organism evidence="3 4">
    <name type="scientific">Tagetes erecta</name>
    <name type="common">African marigold</name>
    <dbReference type="NCBI Taxonomy" id="13708"/>
    <lineage>
        <taxon>Eukaryota</taxon>
        <taxon>Viridiplantae</taxon>
        <taxon>Streptophyta</taxon>
        <taxon>Embryophyta</taxon>
        <taxon>Tracheophyta</taxon>
        <taxon>Spermatophyta</taxon>
        <taxon>Magnoliopsida</taxon>
        <taxon>eudicotyledons</taxon>
        <taxon>Gunneridae</taxon>
        <taxon>Pentapetalae</taxon>
        <taxon>asterids</taxon>
        <taxon>campanulids</taxon>
        <taxon>Asterales</taxon>
        <taxon>Asteraceae</taxon>
        <taxon>Asteroideae</taxon>
        <taxon>Heliantheae alliance</taxon>
        <taxon>Tageteae</taxon>
        <taxon>Tagetes</taxon>
    </lineage>
</organism>
<dbReference type="AlphaFoldDB" id="A0AAD8LBW2"/>
<evidence type="ECO:0000313" key="4">
    <source>
        <dbReference type="Proteomes" id="UP001229421"/>
    </source>
</evidence>
<feature type="coiled-coil region" evidence="1">
    <location>
        <begin position="178"/>
        <end position="216"/>
    </location>
</feature>
<feature type="region of interest" description="Disordered" evidence="2">
    <location>
        <begin position="117"/>
        <end position="154"/>
    </location>
</feature>
<dbReference type="Proteomes" id="UP001229421">
    <property type="component" value="Unassembled WGS sequence"/>
</dbReference>
<feature type="compositionally biased region" description="Basic and acidic residues" evidence="2">
    <location>
        <begin position="139"/>
        <end position="152"/>
    </location>
</feature>
<comment type="caution">
    <text evidence="3">The sequence shown here is derived from an EMBL/GenBank/DDBJ whole genome shotgun (WGS) entry which is preliminary data.</text>
</comment>
<dbReference type="EMBL" id="JAUHHV010000001">
    <property type="protein sequence ID" value="KAK1436271.1"/>
    <property type="molecule type" value="Genomic_DNA"/>
</dbReference>
<evidence type="ECO:0000256" key="1">
    <source>
        <dbReference type="SAM" id="Coils"/>
    </source>
</evidence>
<accession>A0AAD8LBW2</accession>
<evidence type="ECO:0000313" key="3">
    <source>
        <dbReference type="EMBL" id="KAK1436271.1"/>
    </source>
</evidence>
<sequence length="272" mass="30949">MLCDAVTKTGFYASENFFVNRRVRATSSGFWLINACWRLSFIKLRRKAKPLALSALHAFDNYDIRLSTHLSGMDNALSRYYKEMQDNCRLEEVVLKAMDDAFTIQISGNLVKQLADDSSKVKKKTRKPKPKPKTPKAPQQDHIKPTIHEDSQPLKGVPPVAGWPPMYLPIPPPANAEVDAIRSVLQESERVLEKLEKKEEEMVVEVTQKAKELRDKEFKLPQPKPMPCLTDLTACLDCYKENTKDPLKCSALVKNFADCARTLRQQFSPSNQ</sequence>
<keyword evidence="1" id="KW-0175">Coiled coil</keyword>
<dbReference type="PANTHER" id="PTHR47587:SF2">
    <property type="entry name" value="OS05G0103500 PROTEIN"/>
    <property type="match status" value="1"/>
</dbReference>